<evidence type="ECO:0000313" key="1">
    <source>
        <dbReference type="EMBL" id="RCV40590.1"/>
    </source>
</evidence>
<protein>
    <submittedName>
        <fullName evidence="1">Uncharacterized protein</fullName>
    </submittedName>
</protein>
<sequence length="32" mass="3515">MEGIRTSSEACDQRGFWSCLAELSSCFSLATK</sequence>
<name>A0A368SFL2_SETIT</name>
<accession>A0A368SFL2</accession>
<reference evidence="1" key="2">
    <citation type="submission" date="2015-07" db="EMBL/GenBank/DDBJ databases">
        <authorList>
            <person name="Noorani M."/>
        </authorList>
    </citation>
    <scope>NUCLEOTIDE SEQUENCE</scope>
    <source>
        <strain evidence="1">Yugu1</strain>
    </source>
</reference>
<reference evidence="1" key="1">
    <citation type="journal article" date="2012" name="Nat. Biotechnol.">
        <title>Reference genome sequence of the model plant Setaria.</title>
        <authorList>
            <person name="Bennetzen J.L."/>
            <person name="Schmutz J."/>
            <person name="Wang H."/>
            <person name="Percifield R."/>
            <person name="Hawkins J."/>
            <person name="Pontaroli A.C."/>
            <person name="Estep M."/>
            <person name="Feng L."/>
            <person name="Vaughn J.N."/>
            <person name="Grimwood J."/>
            <person name="Jenkins J."/>
            <person name="Barry K."/>
            <person name="Lindquist E."/>
            <person name="Hellsten U."/>
            <person name="Deshpande S."/>
            <person name="Wang X."/>
            <person name="Wu X."/>
            <person name="Mitros T."/>
            <person name="Triplett J."/>
            <person name="Yang X."/>
            <person name="Ye C.Y."/>
            <person name="Mauro-Herrera M."/>
            <person name="Wang L."/>
            <person name="Li P."/>
            <person name="Sharma M."/>
            <person name="Sharma R."/>
            <person name="Ronald P.C."/>
            <person name="Panaud O."/>
            <person name="Kellogg E.A."/>
            <person name="Brutnell T.P."/>
            <person name="Doust A.N."/>
            <person name="Tuskan G.A."/>
            <person name="Rokhsar D."/>
            <person name="Devos K.M."/>
        </authorList>
    </citation>
    <scope>NUCLEOTIDE SEQUENCE [LARGE SCALE GENOMIC DNA]</scope>
    <source>
        <strain evidence="1">Yugu1</strain>
    </source>
</reference>
<proteinExistence type="predicted"/>
<dbReference type="EMBL" id="CM003536">
    <property type="protein sequence ID" value="RCV40590.1"/>
    <property type="molecule type" value="Genomic_DNA"/>
</dbReference>
<organism evidence="1">
    <name type="scientific">Setaria italica</name>
    <name type="common">Foxtail millet</name>
    <name type="synonym">Panicum italicum</name>
    <dbReference type="NCBI Taxonomy" id="4555"/>
    <lineage>
        <taxon>Eukaryota</taxon>
        <taxon>Viridiplantae</taxon>
        <taxon>Streptophyta</taxon>
        <taxon>Embryophyta</taxon>
        <taxon>Tracheophyta</taxon>
        <taxon>Spermatophyta</taxon>
        <taxon>Magnoliopsida</taxon>
        <taxon>Liliopsida</taxon>
        <taxon>Poales</taxon>
        <taxon>Poaceae</taxon>
        <taxon>PACMAD clade</taxon>
        <taxon>Panicoideae</taxon>
        <taxon>Panicodae</taxon>
        <taxon>Paniceae</taxon>
        <taxon>Cenchrinae</taxon>
        <taxon>Setaria</taxon>
    </lineage>
</organism>
<dbReference type="AlphaFoldDB" id="A0A368SFL2"/>
<gene>
    <name evidence="1" type="ORF">SETIT_9G067100v2</name>
</gene>